<dbReference type="PANTHER" id="PTHR43031">
    <property type="entry name" value="FAD-DEPENDENT OXIDOREDUCTASE"/>
    <property type="match status" value="1"/>
</dbReference>
<sequence>MRFDEHFQKGNQLSKKKEVVVIFQWNAKHIPGSVNIPLGLLGFSLHELDKTKEYIIVCRSGARSGRITEFLSSHGFHAINMVGGMMNWEGNVQ</sequence>
<evidence type="ECO:0000313" key="2">
    <source>
        <dbReference type="EMBL" id="KOO36435.1"/>
    </source>
</evidence>
<dbReference type="SMART" id="SM00450">
    <property type="entry name" value="RHOD"/>
    <property type="match status" value="1"/>
</dbReference>
<name>A0A0M0KC70_ALKHA</name>
<dbReference type="PANTHER" id="PTHR43031:SF17">
    <property type="entry name" value="SULFURTRANSFERASE YTWF-RELATED"/>
    <property type="match status" value="1"/>
</dbReference>
<accession>A0A0M0KC70</accession>
<proteinExistence type="predicted"/>
<dbReference type="PATRIC" id="fig|136160.3.peg.3711"/>
<gene>
    <name evidence="2" type="ORF">AMD02_18710</name>
</gene>
<dbReference type="InterPro" id="IPR036873">
    <property type="entry name" value="Rhodanese-like_dom_sf"/>
</dbReference>
<feature type="domain" description="Rhodanese" evidence="1">
    <location>
        <begin position="24"/>
        <end position="93"/>
    </location>
</feature>
<dbReference type="SUPFAM" id="SSF52821">
    <property type="entry name" value="Rhodanese/Cell cycle control phosphatase"/>
    <property type="match status" value="1"/>
</dbReference>
<reference evidence="2" key="1">
    <citation type="submission" date="2015-08" db="EMBL/GenBank/DDBJ databases">
        <title>Complete DNA Sequence of Pseudomonas syringae pv. actinidiae, the Causal Agent of Kiwifruit Canker Disease.</title>
        <authorList>
            <person name="Rikkerink E.H.A."/>
            <person name="Fineran P.C."/>
        </authorList>
    </citation>
    <scope>NUCLEOTIDE SEQUENCE</scope>
    <source>
        <strain evidence="2">DSM 13666</strain>
    </source>
</reference>
<dbReference type="Pfam" id="PF00581">
    <property type="entry name" value="Rhodanese"/>
    <property type="match status" value="1"/>
</dbReference>
<dbReference type="InterPro" id="IPR050229">
    <property type="entry name" value="GlpE_sulfurtransferase"/>
</dbReference>
<dbReference type="InterPro" id="IPR001763">
    <property type="entry name" value="Rhodanese-like_dom"/>
</dbReference>
<dbReference type="CDD" id="cd00158">
    <property type="entry name" value="RHOD"/>
    <property type="match status" value="1"/>
</dbReference>
<dbReference type="PROSITE" id="PS50206">
    <property type="entry name" value="RHODANESE_3"/>
    <property type="match status" value="1"/>
</dbReference>
<evidence type="ECO:0000259" key="1">
    <source>
        <dbReference type="PROSITE" id="PS50206"/>
    </source>
</evidence>
<organism evidence="2">
    <name type="scientific">Halalkalibacterium halodurans</name>
    <name type="common">Bacillus halodurans</name>
    <dbReference type="NCBI Taxonomy" id="86665"/>
    <lineage>
        <taxon>Bacteria</taxon>
        <taxon>Bacillati</taxon>
        <taxon>Bacillota</taxon>
        <taxon>Bacilli</taxon>
        <taxon>Bacillales</taxon>
        <taxon>Bacillaceae</taxon>
        <taxon>Halalkalibacterium (ex Joshi et al. 2022)</taxon>
    </lineage>
</organism>
<dbReference type="AlphaFoldDB" id="A0A0M0KC70"/>
<comment type="caution">
    <text evidence="2">The sequence shown here is derived from an EMBL/GenBank/DDBJ whole genome shotgun (WGS) entry which is preliminary data.</text>
</comment>
<dbReference type="Gene3D" id="3.40.250.10">
    <property type="entry name" value="Rhodanese-like domain"/>
    <property type="match status" value="1"/>
</dbReference>
<dbReference type="EMBL" id="LILD01000014">
    <property type="protein sequence ID" value="KOO36435.1"/>
    <property type="molecule type" value="Genomic_DNA"/>
</dbReference>
<protein>
    <submittedName>
        <fullName evidence="2">Rhodanese</fullName>
    </submittedName>
</protein>